<dbReference type="PANTHER" id="PTHR43289">
    <property type="entry name" value="MITOGEN-ACTIVATED PROTEIN KINASE KINASE KINASE 20-RELATED"/>
    <property type="match status" value="1"/>
</dbReference>
<gene>
    <name evidence="8" type="ORF">ACFP3M_17665</name>
</gene>
<keyword evidence="4 5" id="KW-0067">ATP-binding</keyword>
<evidence type="ECO:0000313" key="9">
    <source>
        <dbReference type="Proteomes" id="UP001596241"/>
    </source>
</evidence>
<dbReference type="CDD" id="cd14014">
    <property type="entry name" value="STKc_PknB_like"/>
    <property type="match status" value="1"/>
</dbReference>
<feature type="compositionally biased region" description="Low complexity" evidence="6">
    <location>
        <begin position="377"/>
        <end position="399"/>
    </location>
</feature>
<feature type="region of interest" description="Disordered" evidence="6">
    <location>
        <begin position="1"/>
        <end position="25"/>
    </location>
</feature>
<dbReference type="InterPro" id="IPR011009">
    <property type="entry name" value="Kinase-like_dom_sf"/>
</dbReference>
<proteinExistence type="predicted"/>
<evidence type="ECO:0000259" key="7">
    <source>
        <dbReference type="PROSITE" id="PS50011"/>
    </source>
</evidence>
<evidence type="ECO:0000256" key="1">
    <source>
        <dbReference type="ARBA" id="ARBA00022679"/>
    </source>
</evidence>
<feature type="region of interest" description="Disordered" evidence="6">
    <location>
        <begin position="331"/>
        <end position="402"/>
    </location>
</feature>
<dbReference type="InterPro" id="IPR000719">
    <property type="entry name" value="Prot_kinase_dom"/>
</dbReference>
<evidence type="ECO:0000256" key="5">
    <source>
        <dbReference type="PROSITE-ProRule" id="PRU10141"/>
    </source>
</evidence>
<protein>
    <submittedName>
        <fullName evidence="8">Protein kinase</fullName>
    </submittedName>
</protein>
<keyword evidence="3 8" id="KW-0418">Kinase</keyword>
<dbReference type="PROSITE" id="PS00108">
    <property type="entry name" value="PROTEIN_KINASE_ST"/>
    <property type="match status" value="1"/>
</dbReference>
<keyword evidence="9" id="KW-1185">Reference proteome</keyword>
<dbReference type="InterPro" id="IPR017441">
    <property type="entry name" value="Protein_kinase_ATP_BS"/>
</dbReference>
<accession>A0ABW1FL71</accession>
<comment type="caution">
    <text evidence="8">The sequence shown here is derived from an EMBL/GenBank/DDBJ whole genome shotgun (WGS) entry which is preliminary data.</text>
</comment>
<feature type="compositionally biased region" description="Pro residues" evidence="6">
    <location>
        <begin position="338"/>
        <end position="351"/>
    </location>
</feature>
<evidence type="ECO:0000256" key="3">
    <source>
        <dbReference type="ARBA" id="ARBA00022777"/>
    </source>
</evidence>
<reference evidence="9" key="1">
    <citation type="journal article" date="2019" name="Int. J. Syst. Evol. Microbiol.">
        <title>The Global Catalogue of Microorganisms (GCM) 10K type strain sequencing project: providing services to taxonomists for standard genome sequencing and annotation.</title>
        <authorList>
            <consortium name="The Broad Institute Genomics Platform"/>
            <consortium name="The Broad Institute Genome Sequencing Center for Infectious Disease"/>
            <person name="Wu L."/>
            <person name="Ma J."/>
        </authorList>
    </citation>
    <scope>NUCLEOTIDE SEQUENCE [LARGE SCALE GENOMIC DNA]</scope>
    <source>
        <strain evidence="9">CGMCC 1.15809</strain>
    </source>
</reference>
<dbReference type="EMBL" id="JBHSPW010000007">
    <property type="protein sequence ID" value="MFC5894644.1"/>
    <property type="molecule type" value="Genomic_DNA"/>
</dbReference>
<dbReference type="SUPFAM" id="SSF56112">
    <property type="entry name" value="Protein kinase-like (PK-like)"/>
    <property type="match status" value="1"/>
</dbReference>
<dbReference type="Gene3D" id="3.30.200.20">
    <property type="entry name" value="Phosphorylase Kinase, domain 1"/>
    <property type="match status" value="1"/>
</dbReference>
<feature type="domain" description="Protein kinase" evidence="7">
    <location>
        <begin position="41"/>
        <end position="316"/>
    </location>
</feature>
<evidence type="ECO:0000256" key="2">
    <source>
        <dbReference type="ARBA" id="ARBA00022741"/>
    </source>
</evidence>
<evidence type="ECO:0000256" key="6">
    <source>
        <dbReference type="SAM" id="MobiDB-lite"/>
    </source>
</evidence>
<feature type="compositionally biased region" description="Gly residues" evidence="6">
    <location>
        <begin position="10"/>
        <end position="19"/>
    </location>
</feature>
<dbReference type="Gene3D" id="1.10.510.10">
    <property type="entry name" value="Transferase(Phosphotransferase) domain 1"/>
    <property type="match status" value="1"/>
</dbReference>
<name>A0ABW1FL71_9ACTN</name>
<dbReference type="PROSITE" id="PS50011">
    <property type="entry name" value="PROTEIN_KINASE_DOM"/>
    <property type="match status" value="1"/>
</dbReference>
<sequence>MHLRSEGAPDDGGGHGNDTGGARMEGLRGLMAGDPAWIGDYRLLSRLGSGGMGRVYLARSEGGRTVAVKLIRTELAAEQEFRDRFRAEVAAARKVGGRWTAPVLDADTEAAVPWVATGYIAGPTLSEVVGGGFGGPGLHGPLPEYALRRLAYGLACALIDIHGVGLVHRDLKPSNVLLTIDGPRVIDFGIARALDAVGEQTQPRTTGTVVGSPSFMSPEQVQGHRVGPASDLFCLGSVLAYAATGRAPFGSMDSGVHAVMFKIAQEQPDLAAAPEGPVRELIRACLAKEPRDRPTPEEIAARIDPLREGDPAAPWLPAGLIAHLGRHAVRLLDTDTPPGDPPRTAPLPPRHPVTAVDAEATVRPGRQTPAGPPPVPDAGAPTAVPGATAVPQPAGAPSGPRRRRRRRVLLIAAAVCALAAGAFALPALRGDDSADGDDSSDITGRYVGVWAGPVLRDGVPTGQRRRFVISHGKIGEVVANSTSLGGTYECRSDAKLVSVRDPENRPALRLDTDVVRSLPPGRCAALGEHTLRPGPEGTLRWTAAGRTATLRRVAPAAERVPDGFLGAWERPTGGGSTQRLTITRSPVGSQVATFVATGPEGTCTAHADLYSGGNQLVIGPTVVDHRGPQCRPGHSSVLRLTGTGALRRDFLGRDLRPRNYSRAS</sequence>
<evidence type="ECO:0000256" key="4">
    <source>
        <dbReference type="ARBA" id="ARBA00022840"/>
    </source>
</evidence>
<dbReference type="PROSITE" id="PS00107">
    <property type="entry name" value="PROTEIN_KINASE_ATP"/>
    <property type="match status" value="1"/>
</dbReference>
<dbReference type="Pfam" id="PF00069">
    <property type="entry name" value="Pkinase"/>
    <property type="match status" value="1"/>
</dbReference>
<dbReference type="GO" id="GO:0016301">
    <property type="term" value="F:kinase activity"/>
    <property type="evidence" value="ECO:0007669"/>
    <property type="project" value="UniProtKB-KW"/>
</dbReference>
<evidence type="ECO:0000313" key="8">
    <source>
        <dbReference type="EMBL" id="MFC5894644.1"/>
    </source>
</evidence>
<dbReference type="SMART" id="SM00220">
    <property type="entry name" value="S_TKc"/>
    <property type="match status" value="1"/>
</dbReference>
<dbReference type="PANTHER" id="PTHR43289:SF34">
    <property type="entry name" value="SERINE_THREONINE-PROTEIN KINASE YBDM-RELATED"/>
    <property type="match status" value="1"/>
</dbReference>
<keyword evidence="2 5" id="KW-0547">Nucleotide-binding</keyword>
<feature type="binding site" evidence="5">
    <location>
        <position position="69"/>
    </location>
    <ligand>
        <name>ATP</name>
        <dbReference type="ChEBI" id="CHEBI:30616"/>
    </ligand>
</feature>
<dbReference type="Proteomes" id="UP001596241">
    <property type="component" value="Unassembled WGS sequence"/>
</dbReference>
<dbReference type="InterPro" id="IPR008271">
    <property type="entry name" value="Ser/Thr_kinase_AS"/>
</dbReference>
<keyword evidence="1" id="KW-0808">Transferase</keyword>
<organism evidence="8 9">
    <name type="scientific">Streptomyces ramulosus</name>
    <dbReference type="NCBI Taxonomy" id="47762"/>
    <lineage>
        <taxon>Bacteria</taxon>
        <taxon>Bacillati</taxon>
        <taxon>Actinomycetota</taxon>
        <taxon>Actinomycetes</taxon>
        <taxon>Kitasatosporales</taxon>
        <taxon>Streptomycetaceae</taxon>
        <taxon>Streptomyces</taxon>
    </lineage>
</organism>